<dbReference type="FunFam" id="3.30.1330.40:FF:000001">
    <property type="entry name" value="L-PSP family endoribonuclease"/>
    <property type="match status" value="1"/>
</dbReference>
<evidence type="ECO:0000313" key="3">
    <source>
        <dbReference type="Proteomes" id="UP001180842"/>
    </source>
</evidence>
<reference evidence="2" key="1">
    <citation type="submission" date="2023-03" db="EMBL/GenBank/DDBJ databases">
        <authorList>
            <person name="Shen W."/>
            <person name="Cai J."/>
        </authorList>
    </citation>
    <scope>NUCLEOTIDE SEQUENCE</scope>
    <source>
        <strain evidence="2">P69-2</strain>
    </source>
</reference>
<gene>
    <name evidence="2" type="ORF">P7H00_12180</name>
</gene>
<dbReference type="Pfam" id="PF01042">
    <property type="entry name" value="Ribonuc_L-PSP"/>
    <property type="match status" value="1"/>
</dbReference>
<dbReference type="RefSeq" id="WP_115872859.1">
    <property type="nucleotide sequence ID" value="NZ_JARQAI010000022.1"/>
</dbReference>
<sequence>MKQLPKSIGPYSAYRRNGNFLVTSGQLPINPETNQIEATTVYEQVLQCLSNIEAIVSNEGFQFEDVMKLTVYLTDLSKFSEVNQAFEEKLAAPYPARTAIEISKLPMDALVEIEALVMGGN</sequence>
<dbReference type="InterPro" id="IPR006175">
    <property type="entry name" value="YjgF/YER057c/UK114"/>
</dbReference>
<keyword evidence="2" id="KW-0378">Hydrolase</keyword>
<evidence type="ECO:0000256" key="1">
    <source>
        <dbReference type="ARBA" id="ARBA00010552"/>
    </source>
</evidence>
<dbReference type="InterPro" id="IPR006056">
    <property type="entry name" value="RidA"/>
</dbReference>
<dbReference type="PANTHER" id="PTHR11803">
    <property type="entry name" value="2-IMINOBUTANOATE/2-IMINOPROPANOATE DEAMINASE RIDA"/>
    <property type="match status" value="1"/>
</dbReference>
<evidence type="ECO:0000313" key="2">
    <source>
        <dbReference type="EMBL" id="MDT2737868.1"/>
    </source>
</evidence>
<comment type="similarity">
    <text evidence="1">Belongs to the RutC family.</text>
</comment>
<dbReference type="EMBL" id="JARQAI010000022">
    <property type="protein sequence ID" value="MDT2737868.1"/>
    <property type="molecule type" value="Genomic_DNA"/>
</dbReference>
<dbReference type="Proteomes" id="UP001180842">
    <property type="component" value="Unassembled WGS sequence"/>
</dbReference>
<proteinExistence type="inferred from homology"/>
<dbReference type="CDD" id="cd00448">
    <property type="entry name" value="YjgF_YER057c_UK114_family"/>
    <property type="match status" value="1"/>
</dbReference>
<dbReference type="AlphaFoldDB" id="A0AAE4L3F3"/>
<dbReference type="SUPFAM" id="SSF55298">
    <property type="entry name" value="YjgF-like"/>
    <property type="match status" value="1"/>
</dbReference>
<dbReference type="InterPro" id="IPR035959">
    <property type="entry name" value="RutC-like_sf"/>
</dbReference>
<accession>A0AAE4L3F3</accession>
<name>A0AAE4L3F3_9ENTE</name>
<dbReference type="GO" id="GO:0019239">
    <property type="term" value="F:deaminase activity"/>
    <property type="evidence" value="ECO:0007669"/>
    <property type="project" value="TreeGrafter"/>
</dbReference>
<organism evidence="2 3">
    <name type="scientific">Enterococcus pseudoavium</name>
    <dbReference type="NCBI Taxonomy" id="44007"/>
    <lineage>
        <taxon>Bacteria</taxon>
        <taxon>Bacillati</taxon>
        <taxon>Bacillota</taxon>
        <taxon>Bacilli</taxon>
        <taxon>Lactobacillales</taxon>
        <taxon>Enterococcaceae</taxon>
        <taxon>Enterococcus</taxon>
    </lineage>
</organism>
<dbReference type="GO" id="GO:0005829">
    <property type="term" value="C:cytosol"/>
    <property type="evidence" value="ECO:0007669"/>
    <property type="project" value="TreeGrafter"/>
</dbReference>
<dbReference type="NCBIfam" id="TIGR00004">
    <property type="entry name" value="Rid family detoxifying hydrolase"/>
    <property type="match status" value="1"/>
</dbReference>
<protein>
    <submittedName>
        <fullName evidence="2">Rid family detoxifying hydrolase</fullName>
    </submittedName>
</protein>
<dbReference type="Gene3D" id="3.30.1330.40">
    <property type="entry name" value="RutC-like"/>
    <property type="match status" value="1"/>
</dbReference>
<dbReference type="PANTHER" id="PTHR11803:SF39">
    <property type="entry name" value="2-IMINOBUTANOATE_2-IMINOPROPANOATE DEAMINASE"/>
    <property type="match status" value="1"/>
</dbReference>
<comment type="caution">
    <text evidence="2">The sequence shown here is derived from an EMBL/GenBank/DDBJ whole genome shotgun (WGS) entry which is preliminary data.</text>
</comment>